<dbReference type="Proteomes" id="UP000005551">
    <property type="component" value="Unassembled WGS sequence"/>
</dbReference>
<gene>
    <name evidence="1" type="ORF">A3SI_00495</name>
</gene>
<accession>I5CAP5</accession>
<dbReference type="PATRIC" id="fig|1189621.3.peg.105"/>
<dbReference type="EMBL" id="AJYA01000001">
    <property type="protein sequence ID" value="EIM78897.1"/>
    <property type="molecule type" value="Genomic_DNA"/>
</dbReference>
<organism evidence="1 2">
    <name type="scientific">Nitritalea halalkaliphila LW7</name>
    <dbReference type="NCBI Taxonomy" id="1189621"/>
    <lineage>
        <taxon>Bacteria</taxon>
        <taxon>Pseudomonadati</taxon>
        <taxon>Bacteroidota</taxon>
        <taxon>Cytophagia</taxon>
        <taxon>Cytophagales</taxon>
        <taxon>Cyclobacteriaceae</taxon>
        <taxon>Nitritalea</taxon>
    </lineage>
</organism>
<evidence type="ECO:0000313" key="2">
    <source>
        <dbReference type="Proteomes" id="UP000005551"/>
    </source>
</evidence>
<dbReference type="AlphaFoldDB" id="I5CAP5"/>
<sequence>MFYAAILNFMDLMRFYQDEEKRTEHINPLILQSEHFIKLLNSHHNCGKIGIRWISLGIKDGSIRPEVQPDISFYVIWSMLVGFDKLTGPVSYEGKGIKLHIDNWRPGFIRLVQDMLKGTLQSRKVQVVQGTLF</sequence>
<keyword evidence="2" id="KW-1185">Reference proteome</keyword>
<dbReference type="STRING" id="1189621.A3SI_00495"/>
<dbReference type="RefSeq" id="WP_009053115.1">
    <property type="nucleotide sequence ID" value="NZ_AJYA01000001.1"/>
</dbReference>
<comment type="caution">
    <text evidence="1">The sequence shown here is derived from an EMBL/GenBank/DDBJ whole genome shotgun (WGS) entry which is preliminary data.</text>
</comment>
<evidence type="ECO:0000313" key="1">
    <source>
        <dbReference type="EMBL" id="EIM78897.1"/>
    </source>
</evidence>
<protein>
    <submittedName>
        <fullName evidence="1">TetR family transcriptional regulator</fullName>
    </submittedName>
</protein>
<reference evidence="1 2" key="1">
    <citation type="submission" date="2012-05" db="EMBL/GenBank/DDBJ databases">
        <title>Genome sequence of Nitritalea halalkaliphila LW7.</title>
        <authorList>
            <person name="Jangir P.K."/>
            <person name="Singh A."/>
            <person name="Shivaji S."/>
            <person name="Sharma R."/>
        </authorList>
    </citation>
    <scope>NUCLEOTIDE SEQUENCE [LARGE SCALE GENOMIC DNA]</scope>
    <source>
        <strain evidence="1 2">LW7</strain>
    </source>
</reference>
<name>I5CAP5_9BACT</name>
<proteinExistence type="predicted"/>